<feature type="compositionally biased region" description="Gly residues" evidence="1">
    <location>
        <begin position="687"/>
        <end position="697"/>
    </location>
</feature>
<gene>
    <name evidence="2" type="ORF">LCER1_G003029</name>
</gene>
<feature type="region of interest" description="Disordered" evidence="1">
    <location>
        <begin position="45"/>
        <end position="87"/>
    </location>
</feature>
<proteinExistence type="predicted"/>
<keyword evidence="3" id="KW-1185">Reference proteome</keyword>
<feature type="region of interest" description="Disordered" evidence="1">
    <location>
        <begin position="553"/>
        <end position="609"/>
    </location>
</feature>
<feature type="region of interest" description="Disordered" evidence="1">
    <location>
        <begin position="1"/>
        <end position="27"/>
    </location>
</feature>
<evidence type="ECO:0000256" key="1">
    <source>
        <dbReference type="SAM" id="MobiDB-lite"/>
    </source>
</evidence>
<name>A0A7D8UYS3_9HELO</name>
<reference evidence="2 3" key="1">
    <citation type="submission" date="2018-05" db="EMBL/GenBank/DDBJ databases">
        <title>Whole genome sequencing for identification of molecular markers to develop diagnostic detection tools for the regulated plant pathogen Lachnellula willkommii.</title>
        <authorList>
            <person name="Giroux E."/>
            <person name="Bilodeau G."/>
        </authorList>
    </citation>
    <scope>NUCLEOTIDE SEQUENCE [LARGE SCALE GENOMIC DNA]</scope>
    <source>
        <strain evidence="2 3">CBS 625.97</strain>
    </source>
</reference>
<feature type="region of interest" description="Disordered" evidence="1">
    <location>
        <begin position="679"/>
        <end position="747"/>
    </location>
</feature>
<comment type="caution">
    <text evidence="2">The sequence shown here is derived from an EMBL/GenBank/DDBJ whole genome shotgun (WGS) entry which is preliminary data.</text>
</comment>
<sequence length="747" mass="83827">MRHCIFLDATSAPPGNPRLPHPKTSRLQTEDLSGNISTMDDTIFHLDDTDTDMGDGDDGGDDGNDDRTPTPNTFIPPIQDPPPRRNPQNFIPANTFAGNYRSIFTLNDPGSKLLPLLNHVNCSYLSTPGIAPTILELKQHTQALIVLIKSLTVSTFPAVIDNRNSGVKGIPAFNDGETYDFLNDLTKPYTGPKKPEHQTHHNMPLTTVLNVLEEENIPGEDEKADRIKLWDICPLHHAEKTPINQPSLPYATHQTLIAHANEVLELLDHEYSAKGGLLSIVPTKLEKEDREAAESTLLGQLILYVQRLVQRVHDLERSYANAMDVIAGEAVVPHQALSKLGPDGRQPREMVFPQDRFVLVNAGNDLYQFLNDEFEKKERTDEAVMANWKQLGLTGEAIWENRGGKEMNKGIVALDVTTRYYRLKGDALKTIFVIPAHQEHPGTKVTRELESKPTVVSVVKPTWPERVSTWEMKHRADLEAFKMNQIELADLQSEVELMRENEAVLKYSWETAQGEAREWKKELEELKMALDEKPNKAKRRDFERVQEVNKLRQALDEAKHQTDRDRKQAAEERALAESLRKDSERRNLEHQQRIKRDQAEFNAQVQKDRERIKRKDAEIGQAAIELQEKLRAAWQKQIQETTIVTAYLNRKLAAVGTDEADDEVKQVAEKWANAIIDAAVPKPGTRLGSGKGNGNGKRSGSDSRSGGGPSNSTSKADSTTTIDMGPADSDDELEFGVDAEFDDEFGI</sequence>
<dbReference type="EMBL" id="QGMG01000448">
    <property type="protein sequence ID" value="TVY53492.1"/>
    <property type="molecule type" value="Genomic_DNA"/>
</dbReference>
<feature type="compositionally biased region" description="Polar residues" evidence="1">
    <location>
        <begin position="713"/>
        <end position="722"/>
    </location>
</feature>
<evidence type="ECO:0000313" key="2">
    <source>
        <dbReference type="EMBL" id="TVY53492.1"/>
    </source>
</evidence>
<dbReference type="AlphaFoldDB" id="A0A7D8UYS3"/>
<feature type="compositionally biased region" description="Acidic residues" evidence="1">
    <location>
        <begin position="49"/>
        <end position="64"/>
    </location>
</feature>
<organism evidence="2 3">
    <name type="scientific">Lachnellula cervina</name>
    <dbReference type="NCBI Taxonomy" id="1316786"/>
    <lineage>
        <taxon>Eukaryota</taxon>
        <taxon>Fungi</taxon>
        <taxon>Dikarya</taxon>
        <taxon>Ascomycota</taxon>
        <taxon>Pezizomycotina</taxon>
        <taxon>Leotiomycetes</taxon>
        <taxon>Helotiales</taxon>
        <taxon>Lachnaceae</taxon>
        <taxon>Lachnellula</taxon>
    </lineage>
</organism>
<protein>
    <submittedName>
        <fullName evidence="2">Uncharacterized protein</fullName>
    </submittedName>
</protein>
<dbReference type="Proteomes" id="UP000481288">
    <property type="component" value="Unassembled WGS sequence"/>
</dbReference>
<feature type="compositionally biased region" description="Basic and acidic residues" evidence="1">
    <location>
        <begin position="553"/>
        <end position="599"/>
    </location>
</feature>
<feature type="compositionally biased region" description="Acidic residues" evidence="1">
    <location>
        <begin position="728"/>
        <end position="747"/>
    </location>
</feature>
<dbReference type="OrthoDB" id="5413531at2759"/>
<accession>A0A7D8UYS3</accession>
<evidence type="ECO:0000313" key="3">
    <source>
        <dbReference type="Proteomes" id="UP000481288"/>
    </source>
</evidence>